<keyword evidence="2" id="KW-0378">Hydrolase</keyword>
<accession>A0A2T0GTH1</accession>
<keyword evidence="6" id="KW-1185">Reference proteome</keyword>
<dbReference type="Proteomes" id="UP000239352">
    <property type="component" value="Unassembled WGS sequence"/>
</dbReference>
<dbReference type="InParanoid" id="A0A2T0GTH1"/>
<feature type="compositionally biased region" description="Low complexity" evidence="3">
    <location>
        <begin position="514"/>
        <end position="532"/>
    </location>
</feature>
<feature type="region of interest" description="Disordered" evidence="3">
    <location>
        <begin position="1"/>
        <end position="267"/>
    </location>
</feature>
<dbReference type="AlphaFoldDB" id="A0A2T0GTH1"/>
<dbReference type="RefSeq" id="WP_106114698.1">
    <property type="nucleotide sequence ID" value="NZ_PVSR01000033.1"/>
</dbReference>
<evidence type="ECO:0000256" key="4">
    <source>
        <dbReference type="SAM" id="Phobius"/>
    </source>
</evidence>
<comment type="caution">
    <text evidence="5">The sequence shown here is derived from an EMBL/GenBank/DDBJ whole genome shotgun (WGS) entry which is preliminary data.</text>
</comment>
<dbReference type="EMBL" id="PVSR01000033">
    <property type="protein sequence ID" value="PRW62397.1"/>
    <property type="molecule type" value="Genomic_DNA"/>
</dbReference>
<dbReference type="Pfam" id="PF02113">
    <property type="entry name" value="Peptidase_S13"/>
    <property type="match status" value="2"/>
</dbReference>
<dbReference type="Gene3D" id="3.40.710.10">
    <property type="entry name" value="DD-peptidase/beta-lactamase superfamily"/>
    <property type="match status" value="2"/>
</dbReference>
<dbReference type="PANTHER" id="PTHR30023">
    <property type="entry name" value="D-ALANYL-D-ALANINE CARBOXYPEPTIDASE"/>
    <property type="match status" value="1"/>
</dbReference>
<comment type="similarity">
    <text evidence="1">Belongs to the peptidase S13 family.</text>
</comment>
<dbReference type="STRING" id="1050202.GCA_000384035_03315"/>
<keyword evidence="4" id="KW-0812">Transmembrane</keyword>
<gene>
    <name evidence="5" type="primary">dacB</name>
    <name evidence="5" type="ORF">CEP50_15705</name>
</gene>
<dbReference type="SUPFAM" id="SSF56601">
    <property type="entry name" value="beta-lactamase/transpeptidase-like"/>
    <property type="match status" value="1"/>
</dbReference>
<feature type="transmembrane region" description="Helical" evidence="4">
    <location>
        <begin position="273"/>
        <end position="295"/>
    </location>
</feature>
<dbReference type="NCBIfam" id="TIGR00666">
    <property type="entry name" value="PBP4"/>
    <property type="match status" value="1"/>
</dbReference>
<keyword evidence="4" id="KW-1133">Transmembrane helix</keyword>
<evidence type="ECO:0000256" key="1">
    <source>
        <dbReference type="ARBA" id="ARBA00006096"/>
    </source>
</evidence>
<evidence type="ECO:0000256" key="3">
    <source>
        <dbReference type="SAM" id="MobiDB-lite"/>
    </source>
</evidence>
<keyword evidence="5" id="KW-0121">Carboxypeptidase</keyword>
<sequence>MPEPQEPEGATGEYAETDVSGEADTGAAAVSGDRDATCSEGNEQEQAPAWPTEDPEEATSGATSEPVPEWPEHDEAAVESTQRLHTAAREPEPEGDREEPESPAGPWPSDPISDPPTTTIPVIGGEGACGSSGIPGTPDERGEGAGGADLFTGNTLAGNVPPTTERPAEPSDFGMPSATLPVFPVAGRTTGSEQPPPPPAPVPPRTPAEDTDSGERSSGEQAVGEQPPAEPVAGEHPPAEQAVREPAATAGEETPADSERPPRRRGLGRKPTVLLSLVGVVVLGCAAVLGTLAWWGGTTPRAHGPALAWLNPSVRGLDSAAPTPTRDGLAAALDGTAARPELGEFGGVVLDSASGKVLWSHHEERAMTPASTNKLLTSCAALLAVDHDFRFRTTVVRGEEPGSLVLVGGGDPTLSSLPEGEESVYPGAARLDELVREIRETTTGEIESIKVDVSRYSGPTLAPGWDPDDVDRGYIAPMRPVMLDGGRDDPTSKVSGRSHEPALDVGRELASRLGVSSESVSTTTVREGSSEVAEVESPPLRELVGKLLRDSDNVLAEAVARQVAIATGHEPSFSGATEAVREVLEEHGFDTSGLRLRDGSGLSEQDRVTPRLLGEVLRTASAPADSPSGASARLRPLLTAVPIAGATGSLAGRYEDGRSAEARGWVRAKTGTLTGVNALAGTVVTEDGRLLGFVFLTNGSRAAQARPLLDRMAAHLHECGCR</sequence>
<dbReference type="InterPro" id="IPR012338">
    <property type="entry name" value="Beta-lactam/transpept-like"/>
</dbReference>
<proteinExistence type="inferred from homology"/>
<dbReference type="FunCoup" id="A0A2T0GTH1">
    <property type="interactions" value="4"/>
</dbReference>
<evidence type="ECO:0000256" key="2">
    <source>
        <dbReference type="ARBA" id="ARBA00022801"/>
    </source>
</evidence>
<protein>
    <submittedName>
        <fullName evidence="5">D-alanyl-D-alanine carboxypeptidase/D-alanyl-D-alanine-endopeptidase</fullName>
    </submittedName>
</protein>
<feature type="compositionally biased region" description="Low complexity" evidence="3">
    <location>
        <begin position="110"/>
        <end position="121"/>
    </location>
</feature>
<name>A0A2T0GTH1_ACTMO</name>
<dbReference type="Gene3D" id="3.50.80.20">
    <property type="entry name" value="D-Ala-D-Ala carboxypeptidase C, peptidase S13"/>
    <property type="match status" value="1"/>
</dbReference>
<feature type="compositionally biased region" description="Basic and acidic residues" evidence="3">
    <location>
        <begin position="485"/>
        <end position="510"/>
    </location>
</feature>
<feature type="region of interest" description="Disordered" evidence="3">
    <location>
        <begin position="480"/>
        <end position="537"/>
    </location>
</feature>
<dbReference type="PANTHER" id="PTHR30023:SF0">
    <property type="entry name" value="PENICILLIN-SENSITIVE CARBOXYPEPTIDASE A"/>
    <property type="match status" value="1"/>
</dbReference>
<keyword evidence="5" id="KW-0645">Protease</keyword>
<evidence type="ECO:0000313" key="5">
    <source>
        <dbReference type="EMBL" id="PRW62397.1"/>
    </source>
</evidence>
<dbReference type="PRINTS" id="PR00922">
    <property type="entry name" value="DADACBPTASE3"/>
</dbReference>
<feature type="compositionally biased region" description="Pro residues" evidence="3">
    <location>
        <begin position="194"/>
        <end position="206"/>
    </location>
</feature>
<keyword evidence="4" id="KW-0472">Membrane</keyword>
<organism evidence="5 6">
    <name type="scientific">Actinopolyspora mortivallis</name>
    <dbReference type="NCBI Taxonomy" id="33906"/>
    <lineage>
        <taxon>Bacteria</taxon>
        <taxon>Bacillati</taxon>
        <taxon>Actinomycetota</taxon>
        <taxon>Actinomycetes</taxon>
        <taxon>Actinopolysporales</taxon>
        <taxon>Actinopolysporaceae</taxon>
        <taxon>Actinopolyspora</taxon>
    </lineage>
</organism>
<dbReference type="InterPro" id="IPR000667">
    <property type="entry name" value="Peptidase_S13"/>
</dbReference>
<evidence type="ECO:0000313" key="6">
    <source>
        <dbReference type="Proteomes" id="UP000239352"/>
    </source>
</evidence>
<reference evidence="5 6" key="1">
    <citation type="submission" date="2018-03" db="EMBL/GenBank/DDBJ databases">
        <title>Actinopolyspora mortivallis from Sahara, screening for active biomolecules.</title>
        <authorList>
            <person name="Selama O."/>
            <person name="Wellington E.M.H."/>
            <person name="Hacene H."/>
        </authorList>
    </citation>
    <scope>NUCLEOTIDE SEQUENCE [LARGE SCALE GENOMIC DNA]</scope>
    <source>
        <strain evidence="5 6">M5A</strain>
    </source>
</reference>
<dbReference type="GO" id="GO:0006508">
    <property type="term" value="P:proteolysis"/>
    <property type="evidence" value="ECO:0007669"/>
    <property type="project" value="InterPro"/>
</dbReference>
<dbReference type="GO" id="GO:0000270">
    <property type="term" value="P:peptidoglycan metabolic process"/>
    <property type="evidence" value="ECO:0007669"/>
    <property type="project" value="TreeGrafter"/>
</dbReference>
<dbReference type="GO" id="GO:0004185">
    <property type="term" value="F:serine-type carboxypeptidase activity"/>
    <property type="evidence" value="ECO:0007669"/>
    <property type="project" value="InterPro"/>
</dbReference>